<evidence type="ECO:0000313" key="2">
    <source>
        <dbReference type="EMBL" id="MED6220580.1"/>
    </source>
</evidence>
<keyword evidence="3" id="KW-1185">Reference proteome</keyword>
<evidence type="ECO:0000313" key="3">
    <source>
        <dbReference type="Proteomes" id="UP001341840"/>
    </source>
</evidence>
<reference evidence="2 3" key="1">
    <citation type="journal article" date="2023" name="Plants (Basel)">
        <title>Bridging the Gap: Combining Genomics and Transcriptomics Approaches to Understand Stylosanthes scabra, an Orphan Legume from the Brazilian Caatinga.</title>
        <authorList>
            <person name="Ferreira-Neto J.R.C."/>
            <person name="da Silva M.D."/>
            <person name="Binneck E."/>
            <person name="de Melo N.F."/>
            <person name="da Silva R.H."/>
            <person name="de Melo A.L.T.M."/>
            <person name="Pandolfi V."/>
            <person name="Bustamante F.O."/>
            <person name="Brasileiro-Vidal A.C."/>
            <person name="Benko-Iseppon A.M."/>
        </authorList>
    </citation>
    <scope>NUCLEOTIDE SEQUENCE [LARGE SCALE GENOMIC DNA]</scope>
    <source>
        <tissue evidence="2">Leaves</tissue>
    </source>
</reference>
<proteinExistence type="predicted"/>
<evidence type="ECO:0000256" key="1">
    <source>
        <dbReference type="SAM" id="MobiDB-lite"/>
    </source>
</evidence>
<organism evidence="2 3">
    <name type="scientific">Stylosanthes scabra</name>
    <dbReference type="NCBI Taxonomy" id="79078"/>
    <lineage>
        <taxon>Eukaryota</taxon>
        <taxon>Viridiplantae</taxon>
        <taxon>Streptophyta</taxon>
        <taxon>Embryophyta</taxon>
        <taxon>Tracheophyta</taxon>
        <taxon>Spermatophyta</taxon>
        <taxon>Magnoliopsida</taxon>
        <taxon>eudicotyledons</taxon>
        <taxon>Gunneridae</taxon>
        <taxon>Pentapetalae</taxon>
        <taxon>rosids</taxon>
        <taxon>fabids</taxon>
        <taxon>Fabales</taxon>
        <taxon>Fabaceae</taxon>
        <taxon>Papilionoideae</taxon>
        <taxon>50 kb inversion clade</taxon>
        <taxon>dalbergioids sensu lato</taxon>
        <taxon>Dalbergieae</taxon>
        <taxon>Pterocarpus clade</taxon>
        <taxon>Stylosanthes</taxon>
    </lineage>
</organism>
<feature type="region of interest" description="Disordered" evidence="1">
    <location>
        <begin position="44"/>
        <end position="80"/>
    </location>
</feature>
<comment type="caution">
    <text evidence="2">The sequence shown here is derived from an EMBL/GenBank/DDBJ whole genome shotgun (WGS) entry which is preliminary data.</text>
</comment>
<dbReference type="EMBL" id="JASCZI010272147">
    <property type="protein sequence ID" value="MED6220580.1"/>
    <property type="molecule type" value="Genomic_DNA"/>
</dbReference>
<dbReference type="Proteomes" id="UP001341840">
    <property type="component" value="Unassembled WGS sequence"/>
</dbReference>
<protein>
    <submittedName>
        <fullName evidence="2">Uncharacterized protein</fullName>
    </submittedName>
</protein>
<accession>A0ABU6ZF58</accession>
<name>A0ABU6ZF58_9FABA</name>
<gene>
    <name evidence="2" type="ORF">PIB30_046198</name>
</gene>
<feature type="compositionally biased region" description="Low complexity" evidence="1">
    <location>
        <begin position="61"/>
        <end position="80"/>
    </location>
</feature>
<sequence length="164" mass="18767">MVLSMEVSFNFVDDRPNREESLHIKSTKMEPPWSKLEATMVNGVSHPPTLLSSTPPPPLTQPTLSLHTTQTQPTHSLPTPTDHRPLIVSVYCRCLLKPRHFCNSSRRRSTLLLVAVLLPAVLLKQHRFYRSARRVTSDSSEPPLFFTFFRCRAAYRLRVTAAFR</sequence>